<gene>
    <name evidence="4" type="primary">LOC103054128</name>
</gene>
<keyword evidence="1" id="KW-0175">Coiled coil</keyword>
<dbReference type="GO" id="GO:0016328">
    <property type="term" value="C:lateral plasma membrane"/>
    <property type="evidence" value="ECO:0007669"/>
    <property type="project" value="TreeGrafter"/>
</dbReference>
<dbReference type="OrthoDB" id="10036174at2759"/>
<dbReference type="KEGG" id="pbi:103054128"/>
<sequence length="316" mass="35802">METLNDTSLTEPLKPLPPSPQSPHHSFAEKKRLHRAPSPARPFLKDLHARESSAKPPPHSMPCPEPSSKGPGAAPASPAPSDLQGEEQGEEATRGRAPEKASAKSVQPAGSLRLGGKIPMVVPSYEGQLVADQEELLREIEELRSENDYLKDELDELRAEMEEMRDSYLEEDVYQLQELRRELDRANKNCRILQYRLRKAEQKSLKVAQTGQVDGELIRSLEQDLKVAKDVSVRLHHELENVEEKRVKAEDENEVLRQQIIEVEISKQALQNELDKLKENSLKRRGSRDIHKEKKAFAQVLFPAGYMSMLCQCNLK</sequence>
<protein>
    <submittedName>
        <fullName evidence="4">Microtubule cross-linking factor 1-like</fullName>
    </submittedName>
</protein>
<organism evidence="3 4">
    <name type="scientific">Python bivittatus</name>
    <name type="common">Burmese python</name>
    <name type="synonym">Python molurus bivittatus</name>
    <dbReference type="NCBI Taxonomy" id="176946"/>
    <lineage>
        <taxon>Eukaryota</taxon>
        <taxon>Metazoa</taxon>
        <taxon>Chordata</taxon>
        <taxon>Craniata</taxon>
        <taxon>Vertebrata</taxon>
        <taxon>Euteleostomi</taxon>
        <taxon>Lepidosauria</taxon>
        <taxon>Squamata</taxon>
        <taxon>Bifurcata</taxon>
        <taxon>Unidentata</taxon>
        <taxon>Episquamata</taxon>
        <taxon>Toxicofera</taxon>
        <taxon>Serpentes</taxon>
        <taxon>Henophidia</taxon>
        <taxon>Pythonidae</taxon>
        <taxon>Python</taxon>
    </lineage>
</organism>
<dbReference type="GO" id="GO:0045197">
    <property type="term" value="P:establishment or maintenance of epithelial cell apical/basal polarity"/>
    <property type="evidence" value="ECO:0007669"/>
    <property type="project" value="TreeGrafter"/>
</dbReference>
<accession>A0A9F2RBA3</accession>
<dbReference type="AlphaFoldDB" id="A0A9F2RBA3"/>
<feature type="coiled-coil region" evidence="1">
    <location>
        <begin position="126"/>
        <end position="203"/>
    </location>
</feature>
<dbReference type="GeneID" id="103054128"/>
<keyword evidence="3" id="KW-1185">Reference proteome</keyword>
<feature type="coiled-coil region" evidence="1">
    <location>
        <begin position="232"/>
        <end position="280"/>
    </location>
</feature>
<proteinExistence type="predicted"/>
<dbReference type="GO" id="GO:0030496">
    <property type="term" value="C:midbody"/>
    <property type="evidence" value="ECO:0007669"/>
    <property type="project" value="TreeGrafter"/>
</dbReference>
<feature type="compositionally biased region" description="Basic and acidic residues" evidence="2">
    <location>
        <begin position="91"/>
        <end position="102"/>
    </location>
</feature>
<feature type="compositionally biased region" description="Basic and acidic residues" evidence="2">
    <location>
        <begin position="43"/>
        <end position="53"/>
    </location>
</feature>
<feature type="region of interest" description="Disordered" evidence="2">
    <location>
        <begin position="1"/>
        <end position="116"/>
    </location>
</feature>
<dbReference type="PANTHER" id="PTHR15742:SF3">
    <property type="entry name" value="MICROTUBULE CROSS-LINKING FACTOR 1"/>
    <property type="match status" value="1"/>
</dbReference>
<dbReference type="GO" id="GO:0016327">
    <property type="term" value="C:apicolateral plasma membrane"/>
    <property type="evidence" value="ECO:0007669"/>
    <property type="project" value="TreeGrafter"/>
</dbReference>
<dbReference type="Proteomes" id="UP000695026">
    <property type="component" value="Unplaced"/>
</dbReference>
<evidence type="ECO:0000256" key="2">
    <source>
        <dbReference type="SAM" id="MobiDB-lite"/>
    </source>
</evidence>
<dbReference type="GO" id="GO:0001578">
    <property type="term" value="P:microtubule bundle formation"/>
    <property type="evidence" value="ECO:0007669"/>
    <property type="project" value="TreeGrafter"/>
</dbReference>
<dbReference type="PANTHER" id="PTHR15742">
    <property type="entry name" value="GIRDIN"/>
    <property type="match status" value="1"/>
</dbReference>
<reference evidence="4" key="1">
    <citation type="submission" date="2025-08" db="UniProtKB">
        <authorList>
            <consortium name="RefSeq"/>
        </authorList>
    </citation>
    <scope>IDENTIFICATION</scope>
    <source>
        <tissue evidence="4">Liver</tissue>
    </source>
</reference>
<dbReference type="InterPro" id="IPR049885">
    <property type="entry name" value="MTCL1-3"/>
</dbReference>
<name>A0A9F2RBA3_PYTBI</name>
<evidence type="ECO:0000256" key="1">
    <source>
        <dbReference type="SAM" id="Coils"/>
    </source>
</evidence>
<dbReference type="GO" id="GO:0000922">
    <property type="term" value="C:spindle pole"/>
    <property type="evidence" value="ECO:0007669"/>
    <property type="project" value="TreeGrafter"/>
</dbReference>
<evidence type="ECO:0000313" key="4">
    <source>
        <dbReference type="RefSeq" id="XP_007441104.2"/>
    </source>
</evidence>
<evidence type="ECO:0000313" key="3">
    <source>
        <dbReference type="Proteomes" id="UP000695026"/>
    </source>
</evidence>
<dbReference type="GO" id="GO:0008017">
    <property type="term" value="F:microtubule binding"/>
    <property type="evidence" value="ECO:0007669"/>
    <property type="project" value="TreeGrafter"/>
</dbReference>
<dbReference type="GO" id="GO:0097427">
    <property type="term" value="C:microtubule bundle"/>
    <property type="evidence" value="ECO:0007669"/>
    <property type="project" value="TreeGrafter"/>
</dbReference>
<dbReference type="RefSeq" id="XP_007441104.2">
    <property type="nucleotide sequence ID" value="XM_007441042.2"/>
</dbReference>
<feature type="compositionally biased region" description="Low complexity" evidence="2">
    <location>
        <begin position="66"/>
        <end position="81"/>
    </location>
</feature>
<feature type="compositionally biased region" description="Pro residues" evidence="2">
    <location>
        <begin position="55"/>
        <end position="65"/>
    </location>
</feature>